<evidence type="ECO:0000256" key="6">
    <source>
        <dbReference type="ARBA" id="ARBA00022833"/>
    </source>
</evidence>
<comment type="function">
    <text evidence="12">Putative RNA polymerase II subunit B1 C-terminal domain (CTD) phosphatase involved in RNA polymerase II transcription regulation.</text>
</comment>
<proteinExistence type="inferred from homology"/>
<evidence type="ECO:0000256" key="9">
    <source>
        <dbReference type="ARBA" id="ARBA00047761"/>
    </source>
</evidence>
<dbReference type="InterPro" id="IPR038534">
    <property type="entry name" value="Rtr1/RPAP2_sf"/>
</dbReference>
<protein>
    <recommendedName>
        <fullName evidence="12">RNA polymerase II subunit B1 CTD phosphatase RPAP2 homolog</fullName>
        <ecNumber evidence="12">3.1.3.16</ecNumber>
    </recommendedName>
</protein>
<evidence type="ECO:0000256" key="13">
    <source>
        <dbReference type="SAM" id="MobiDB-lite"/>
    </source>
</evidence>
<organism evidence="15 16">
    <name type="scientific">Sporothrix bragantina</name>
    <dbReference type="NCBI Taxonomy" id="671064"/>
    <lineage>
        <taxon>Eukaryota</taxon>
        <taxon>Fungi</taxon>
        <taxon>Dikarya</taxon>
        <taxon>Ascomycota</taxon>
        <taxon>Pezizomycotina</taxon>
        <taxon>Sordariomycetes</taxon>
        <taxon>Sordariomycetidae</taxon>
        <taxon>Ophiostomatales</taxon>
        <taxon>Ophiostomataceae</taxon>
        <taxon>Sporothrix</taxon>
    </lineage>
</organism>
<evidence type="ECO:0000256" key="10">
    <source>
        <dbReference type="ARBA" id="ARBA00048336"/>
    </source>
</evidence>
<comment type="catalytic activity">
    <reaction evidence="10 12">
        <text>O-phospho-L-threonyl-[protein] + H2O = L-threonyl-[protein] + phosphate</text>
        <dbReference type="Rhea" id="RHEA:47004"/>
        <dbReference type="Rhea" id="RHEA-COMP:11060"/>
        <dbReference type="Rhea" id="RHEA-COMP:11605"/>
        <dbReference type="ChEBI" id="CHEBI:15377"/>
        <dbReference type="ChEBI" id="CHEBI:30013"/>
        <dbReference type="ChEBI" id="CHEBI:43474"/>
        <dbReference type="ChEBI" id="CHEBI:61977"/>
        <dbReference type="EC" id="3.1.3.16"/>
    </reaction>
</comment>
<evidence type="ECO:0000256" key="8">
    <source>
        <dbReference type="ARBA" id="ARBA00023242"/>
    </source>
</evidence>
<dbReference type="InterPro" id="IPR007308">
    <property type="entry name" value="Rtr1/RPAP2_dom"/>
</dbReference>
<name>A0ABP0BTR3_9PEZI</name>
<sequence>MATPTNRPLKGILKKSSAQAPASDDGADDEGRVATRPATHSRRLRTEEENAEIARKHAAIVQQRRELELVIFQNIEKLTDLPEVKGPGITAANPAPEDVTTFTNLVRIFQPGDYDDLIEERNTCDSCGYALCPKQRRKFAGGGTWKLVNTGRKDFGIVAKGELEKWCSAECARRALYIKVQLNETAAWERVGIPDIQIELMEEEGDKGKKKAEDPEAAAEAQLAQDLARLKLGEERRLAQNANALALERGDASTGQVLDPEADNGQPYRIVPPMPTALVDVNIVEKKVMMAPTAPTLDTNEGTDLAGGDKSHMVVEGHKIKFVGE</sequence>
<keyword evidence="16" id="KW-1185">Reference proteome</keyword>
<comment type="caution">
    <text evidence="15">The sequence shown here is derived from an EMBL/GenBank/DDBJ whole genome shotgun (WGS) entry which is preliminary data.</text>
</comment>
<keyword evidence="4 12" id="KW-0863">Zinc-finger</keyword>
<dbReference type="EMBL" id="CAWUHC010000039">
    <property type="protein sequence ID" value="CAK7222524.1"/>
    <property type="molecule type" value="Genomic_DNA"/>
</dbReference>
<dbReference type="PANTHER" id="PTHR14732:SF0">
    <property type="entry name" value="RNA POLYMERASE II SUBUNIT B1 CTD PHOSPHATASE RPAP2-RELATED"/>
    <property type="match status" value="1"/>
</dbReference>
<dbReference type="PROSITE" id="PS51479">
    <property type="entry name" value="ZF_RTR1"/>
    <property type="match status" value="1"/>
</dbReference>
<comment type="catalytic activity">
    <reaction evidence="9 12">
        <text>O-phospho-L-seryl-[protein] + H2O = L-seryl-[protein] + phosphate</text>
        <dbReference type="Rhea" id="RHEA:20629"/>
        <dbReference type="Rhea" id="RHEA-COMP:9863"/>
        <dbReference type="Rhea" id="RHEA-COMP:11604"/>
        <dbReference type="ChEBI" id="CHEBI:15377"/>
        <dbReference type="ChEBI" id="CHEBI:29999"/>
        <dbReference type="ChEBI" id="CHEBI:43474"/>
        <dbReference type="ChEBI" id="CHEBI:83421"/>
        <dbReference type="EC" id="3.1.3.16"/>
    </reaction>
</comment>
<feature type="region of interest" description="Disordered" evidence="13">
    <location>
        <begin position="1"/>
        <end position="50"/>
    </location>
</feature>
<reference evidence="15 16" key="1">
    <citation type="submission" date="2024-01" db="EMBL/GenBank/DDBJ databases">
        <authorList>
            <person name="Allen C."/>
            <person name="Tagirdzhanova G."/>
        </authorList>
    </citation>
    <scope>NUCLEOTIDE SEQUENCE [LARGE SCALE GENOMIC DNA]</scope>
</reference>
<evidence type="ECO:0000256" key="3">
    <source>
        <dbReference type="ARBA" id="ARBA00022723"/>
    </source>
</evidence>
<gene>
    <name evidence="15" type="ORF">SBRCBS47491_004893</name>
</gene>
<accession>A0ABP0BTR3</accession>
<evidence type="ECO:0000256" key="7">
    <source>
        <dbReference type="ARBA" id="ARBA00022912"/>
    </source>
</evidence>
<dbReference type="Proteomes" id="UP001642406">
    <property type="component" value="Unassembled WGS sequence"/>
</dbReference>
<dbReference type="Gene3D" id="1.25.40.820">
    <property type="match status" value="1"/>
</dbReference>
<evidence type="ECO:0000256" key="2">
    <source>
        <dbReference type="ARBA" id="ARBA00005676"/>
    </source>
</evidence>
<evidence type="ECO:0000313" key="15">
    <source>
        <dbReference type="EMBL" id="CAK7222524.1"/>
    </source>
</evidence>
<dbReference type="PANTHER" id="PTHR14732">
    <property type="entry name" value="RNA POLYMERASE II SUBUNIT B1 CTD PHOSPHATASE RPAP2-RELATED"/>
    <property type="match status" value="1"/>
</dbReference>
<keyword evidence="6 12" id="KW-0862">Zinc</keyword>
<comment type="similarity">
    <text evidence="2 11 12">Belongs to the RPAP2 family.</text>
</comment>
<evidence type="ECO:0000313" key="16">
    <source>
        <dbReference type="Proteomes" id="UP001642406"/>
    </source>
</evidence>
<keyword evidence="5 12" id="KW-0378">Hydrolase</keyword>
<evidence type="ECO:0000259" key="14">
    <source>
        <dbReference type="PROSITE" id="PS51479"/>
    </source>
</evidence>
<feature type="domain" description="RTR1-type" evidence="14">
    <location>
        <begin position="104"/>
        <end position="191"/>
    </location>
</feature>
<dbReference type="EC" id="3.1.3.16" evidence="12"/>
<keyword evidence="7 12" id="KW-0904">Protein phosphatase</keyword>
<keyword evidence="8 12" id="KW-0539">Nucleus</keyword>
<evidence type="ECO:0000256" key="5">
    <source>
        <dbReference type="ARBA" id="ARBA00022801"/>
    </source>
</evidence>
<dbReference type="InterPro" id="IPR039693">
    <property type="entry name" value="Rtr1/RPAP2"/>
</dbReference>
<evidence type="ECO:0000256" key="12">
    <source>
        <dbReference type="RuleBase" id="RU367080"/>
    </source>
</evidence>
<comment type="subcellular location">
    <subcellularLocation>
        <location evidence="1 12">Nucleus</location>
    </subcellularLocation>
</comment>
<evidence type="ECO:0000256" key="11">
    <source>
        <dbReference type="PROSITE-ProRule" id="PRU00812"/>
    </source>
</evidence>
<dbReference type="Pfam" id="PF04181">
    <property type="entry name" value="RPAP2_Rtr1"/>
    <property type="match status" value="1"/>
</dbReference>
<evidence type="ECO:0000256" key="1">
    <source>
        <dbReference type="ARBA" id="ARBA00004123"/>
    </source>
</evidence>
<keyword evidence="3 12" id="KW-0479">Metal-binding</keyword>
<evidence type="ECO:0000256" key="4">
    <source>
        <dbReference type="ARBA" id="ARBA00022771"/>
    </source>
</evidence>